<dbReference type="InterPro" id="IPR000073">
    <property type="entry name" value="AB_hydrolase_1"/>
</dbReference>
<gene>
    <name evidence="2" type="ordered locus">Celf_3754</name>
</gene>
<dbReference type="HOGENOM" id="CLU_020336_13_3_11"/>
<evidence type="ECO:0000313" key="2">
    <source>
        <dbReference type="EMBL" id="AEE47860.1"/>
    </source>
</evidence>
<evidence type="ECO:0000259" key="1">
    <source>
        <dbReference type="Pfam" id="PF00561"/>
    </source>
</evidence>
<name>F4H5D7_CELFA</name>
<dbReference type="eggNOG" id="COG0596">
    <property type="taxonomic scope" value="Bacteria"/>
</dbReference>
<organism evidence="2 3">
    <name type="scientific">Cellulomonas fimi (strain ATCC 484 / DSM 20113 / JCM 1341 / CCUG 24087 / LMG 16345 / NBRC 15513 / NCIMB 8980 / NCTC 7547 / NRS-133)</name>
    <dbReference type="NCBI Taxonomy" id="590998"/>
    <lineage>
        <taxon>Bacteria</taxon>
        <taxon>Bacillati</taxon>
        <taxon>Actinomycetota</taxon>
        <taxon>Actinomycetes</taxon>
        <taxon>Micrococcales</taxon>
        <taxon>Cellulomonadaceae</taxon>
        <taxon>Cellulomonas</taxon>
    </lineage>
</organism>
<dbReference type="InterPro" id="IPR000639">
    <property type="entry name" value="Epox_hydrolase-like"/>
</dbReference>
<proteinExistence type="predicted"/>
<dbReference type="GO" id="GO:0016787">
    <property type="term" value="F:hydrolase activity"/>
    <property type="evidence" value="ECO:0007669"/>
    <property type="project" value="UniProtKB-KW"/>
</dbReference>
<dbReference type="RefSeq" id="WP_013772883.1">
    <property type="nucleotide sequence ID" value="NC_015514.1"/>
</dbReference>
<dbReference type="STRING" id="590998.Celf_3754"/>
<dbReference type="AlphaFoldDB" id="F4H5D7"/>
<reference evidence="2 3" key="1">
    <citation type="submission" date="2011-04" db="EMBL/GenBank/DDBJ databases">
        <title>Complete sequence of Cellulomonas fimi ATCC 484.</title>
        <authorList>
            <consortium name="US DOE Joint Genome Institute"/>
            <person name="Lucas S."/>
            <person name="Han J."/>
            <person name="Lapidus A."/>
            <person name="Cheng J.-F."/>
            <person name="Goodwin L."/>
            <person name="Pitluck S."/>
            <person name="Peters L."/>
            <person name="Chertkov O."/>
            <person name="Detter J.C."/>
            <person name="Han C."/>
            <person name="Tapia R."/>
            <person name="Land M."/>
            <person name="Hauser L."/>
            <person name="Kyrpides N."/>
            <person name="Ivanova N."/>
            <person name="Ovchinnikova G."/>
            <person name="Pagani I."/>
            <person name="Mead D."/>
            <person name="Brumm P."/>
            <person name="Woyke T."/>
        </authorList>
    </citation>
    <scope>NUCLEOTIDE SEQUENCE [LARGE SCALE GENOMIC DNA]</scope>
    <source>
        <strain evidence="3">ATCC 484 / DSM 20113 / JCM 1341 / NBRC 15513 / NCIMB 8980 / NCTC 7547</strain>
    </source>
</reference>
<keyword evidence="2" id="KW-0378">Hydrolase</keyword>
<dbReference type="Proteomes" id="UP000008460">
    <property type="component" value="Chromosome"/>
</dbReference>
<dbReference type="PRINTS" id="PR00412">
    <property type="entry name" value="EPOXHYDRLASE"/>
</dbReference>
<dbReference type="Gene3D" id="3.40.50.1820">
    <property type="entry name" value="alpha/beta hydrolase"/>
    <property type="match status" value="1"/>
</dbReference>
<dbReference type="SUPFAM" id="SSF53474">
    <property type="entry name" value="alpha/beta-Hydrolases"/>
    <property type="match status" value="1"/>
</dbReference>
<dbReference type="EMBL" id="CP002666">
    <property type="protein sequence ID" value="AEE47860.1"/>
    <property type="molecule type" value="Genomic_DNA"/>
</dbReference>
<accession>F4H5D7</accession>
<protein>
    <submittedName>
        <fullName evidence="2">Alpha/beta hydrolase fold protein</fullName>
    </submittedName>
</protein>
<evidence type="ECO:0000313" key="3">
    <source>
        <dbReference type="Proteomes" id="UP000008460"/>
    </source>
</evidence>
<dbReference type="GO" id="GO:0016020">
    <property type="term" value="C:membrane"/>
    <property type="evidence" value="ECO:0007669"/>
    <property type="project" value="TreeGrafter"/>
</dbReference>
<dbReference type="Pfam" id="PF00561">
    <property type="entry name" value="Abhydrolase_1"/>
    <property type="match status" value="1"/>
</dbReference>
<keyword evidence="3" id="KW-1185">Reference proteome</keyword>
<dbReference type="InterPro" id="IPR050266">
    <property type="entry name" value="AB_hydrolase_sf"/>
</dbReference>
<dbReference type="KEGG" id="cfi:Celf_3754"/>
<sequence length="295" mass="32712">MTTRDWLDRTTYPWATRTLEVAGATVHLVEEGTGPTLLLLHGNPTWSYEWRDVIRHLRDDFRCVALDLPGLGLSTARPSFGGAPTDHARVVADVVAALDLRDWTLVAHDWGVPIGLAAAHRDPRRLGGLVVANSWAWPVDDDRHFTAFSRVMGGPLGRFGARHANLVVRAMLPLGHRRRRLTRAELRHYRAPLDTPDRRAATSRFAREIVASTDFLAGVARALPDLADVPSLLLWADRDIAFREAELARWRAELPHADLVRLPGTGHFVPSDAPADVAAAIRAWHPALRTPATTR</sequence>
<dbReference type="PANTHER" id="PTHR43798">
    <property type="entry name" value="MONOACYLGLYCEROL LIPASE"/>
    <property type="match status" value="1"/>
</dbReference>
<dbReference type="PANTHER" id="PTHR43798:SF24">
    <property type="entry name" value="CIS-3-ALKYL-4-ALKYLOXETAN-2-ONE DECARBOXYLASE"/>
    <property type="match status" value="1"/>
</dbReference>
<feature type="domain" description="AB hydrolase-1" evidence="1">
    <location>
        <begin position="35"/>
        <end position="272"/>
    </location>
</feature>
<dbReference type="InterPro" id="IPR029058">
    <property type="entry name" value="AB_hydrolase_fold"/>
</dbReference>